<protein>
    <submittedName>
        <fullName evidence="2">Uncharacterized protein</fullName>
    </submittedName>
</protein>
<evidence type="ECO:0000313" key="3">
    <source>
        <dbReference type="Proteomes" id="UP000887226"/>
    </source>
</evidence>
<proteinExistence type="predicted"/>
<reference evidence="2" key="1">
    <citation type="journal article" date="2021" name="IMA Fungus">
        <title>Genomic characterization of three marine fungi, including Emericellopsis atlantica sp. nov. with signatures of a generalist lifestyle and marine biomass degradation.</title>
        <authorList>
            <person name="Hagestad O.C."/>
            <person name="Hou L."/>
            <person name="Andersen J.H."/>
            <person name="Hansen E.H."/>
            <person name="Altermark B."/>
            <person name="Li C."/>
            <person name="Kuhnert E."/>
            <person name="Cox R.J."/>
            <person name="Crous P.W."/>
            <person name="Spatafora J.W."/>
            <person name="Lail K."/>
            <person name="Amirebrahimi M."/>
            <person name="Lipzen A."/>
            <person name="Pangilinan J."/>
            <person name="Andreopoulos W."/>
            <person name="Hayes R.D."/>
            <person name="Ng V."/>
            <person name="Grigoriev I.V."/>
            <person name="Jackson S.A."/>
            <person name="Sutton T.D.S."/>
            <person name="Dobson A.D.W."/>
            <person name="Rama T."/>
        </authorList>
    </citation>
    <scope>NUCLEOTIDE SEQUENCE</scope>
    <source>
        <strain evidence="2">TRa3180A</strain>
    </source>
</reference>
<evidence type="ECO:0000256" key="1">
    <source>
        <dbReference type="SAM" id="MobiDB-lite"/>
    </source>
</evidence>
<dbReference type="OrthoDB" id="5334244at2759"/>
<name>A0A9P7Z2K9_9HELO</name>
<feature type="compositionally biased region" description="Basic and acidic residues" evidence="1">
    <location>
        <begin position="88"/>
        <end position="125"/>
    </location>
</feature>
<feature type="region of interest" description="Disordered" evidence="1">
    <location>
        <begin position="36"/>
        <end position="140"/>
    </location>
</feature>
<accession>A0A9P7Z2K9</accession>
<dbReference type="Proteomes" id="UP000887226">
    <property type="component" value="Unassembled WGS sequence"/>
</dbReference>
<keyword evidence="3" id="KW-1185">Reference proteome</keyword>
<gene>
    <name evidence="2" type="ORF">BJ878DRAFT_542574</name>
</gene>
<dbReference type="EMBL" id="MU253926">
    <property type="protein sequence ID" value="KAG9244146.1"/>
    <property type="molecule type" value="Genomic_DNA"/>
</dbReference>
<organism evidence="2 3">
    <name type="scientific">Calycina marina</name>
    <dbReference type="NCBI Taxonomy" id="1763456"/>
    <lineage>
        <taxon>Eukaryota</taxon>
        <taxon>Fungi</taxon>
        <taxon>Dikarya</taxon>
        <taxon>Ascomycota</taxon>
        <taxon>Pezizomycotina</taxon>
        <taxon>Leotiomycetes</taxon>
        <taxon>Helotiales</taxon>
        <taxon>Pezizellaceae</taxon>
        <taxon>Calycina</taxon>
    </lineage>
</organism>
<dbReference type="AlphaFoldDB" id="A0A9P7Z2K9"/>
<evidence type="ECO:0000313" key="2">
    <source>
        <dbReference type="EMBL" id="KAG9244146.1"/>
    </source>
</evidence>
<feature type="compositionally biased region" description="Gly residues" evidence="1">
    <location>
        <begin position="63"/>
        <end position="72"/>
    </location>
</feature>
<sequence length="140" mass="14750">MSFFRTLTSASRAAPGQFRQLQTARTFSISRAAFADAPADTSMQSGGAQSKEAKETGSSPTGGEVGGVGVEGSGISKPKIAGDSEPGAGKDEKEFKKEVEQHNKEFEKGHDRAQAATDDKVDKRFWKGQGGHSETGGRKS</sequence>
<comment type="caution">
    <text evidence="2">The sequence shown here is derived from an EMBL/GenBank/DDBJ whole genome shotgun (WGS) entry which is preliminary data.</text>
</comment>